<sequence>MSIDFFDSVCQDNTDAGLFGLRDDDDKTRAYVDLSAANSSRWIAIVENEKGIEVTFTAIDNCIEILRPDGTMESRCDGMLTYPDNIVFVELKEVRSGGWITEGTNQLKTSIGIFGENYDLGSIRKRRAFLANRISPKFQYGQQELMDRFRDETGVRLIIHNQIKL</sequence>
<dbReference type="EMBL" id="VKKY01000005">
    <property type="protein sequence ID" value="KAA3435951.1"/>
    <property type="molecule type" value="Genomic_DNA"/>
</dbReference>
<keyword evidence="2" id="KW-1185">Reference proteome</keyword>
<name>A0A5B6TAG9_9BACT</name>
<dbReference type="OrthoDB" id="1030692at2"/>
<dbReference type="AlphaFoldDB" id="A0A5B6TAG9"/>
<evidence type="ECO:0000313" key="1">
    <source>
        <dbReference type="EMBL" id="KAA3435951.1"/>
    </source>
</evidence>
<gene>
    <name evidence="1" type="ORF">FOA19_23185</name>
</gene>
<protein>
    <submittedName>
        <fullName evidence="1">Uncharacterized protein</fullName>
    </submittedName>
</protein>
<dbReference type="RefSeq" id="WP_149093265.1">
    <property type="nucleotide sequence ID" value="NZ_VKKY01000005.1"/>
</dbReference>
<accession>A0A5B6TAG9</accession>
<organism evidence="1 2">
    <name type="scientific">Rufibacter hautae</name>
    <dbReference type="NCBI Taxonomy" id="2595005"/>
    <lineage>
        <taxon>Bacteria</taxon>
        <taxon>Pseudomonadati</taxon>
        <taxon>Bacteroidota</taxon>
        <taxon>Cytophagia</taxon>
        <taxon>Cytophagales</taxon>
        <taxon>Hymenobacteraceae</taxon>
        <taxon>Rufibacter</taxon>
    </lineage>
</organism>
<comment type="caution">
    <text evidence="1">The sequence shown here is derived from an EMBL/GenBank/DDBJ whole genome shotgun (WGS) entry which is preliminary data.</text>
</comment>
<evidence type="ECO:0000313" key="2">
    <source>
        <dbReference type="Proteomes" id="UP000324133"/>
    </source>
</evidence>
<reference evidence="1 2" key="1">
    <citation type="submission" date="2019-07" db="EMBL/GenBank/DDBJ databases">
        <title>Rufibacter sp. nov., isolated from lake sediment.</title>
        <authorList>
            <person name="Qu J.-H."/>
        </authorList>
    </citation>
    <scope>NUCLEOTIDE SEQUENCE [LARGE SCALE GENOMIC DNA]</scope>
    <source>
        <strain evidence="1 2">NBS58-1</strain>
    </source>
</reference>
<proteinExistence type="predicted"/>
<dbReference type="Proteomes" id="UP000324133">
    <property type="component" value="Unassembled WGS sequence"/>
</dbReference>